<keyword evidence="3" id="KW-1185">Reference proteome</keyword>
<evidence type="ECO:0000313" key="2">
    <source>
        <dbReference type="EMBL" id="CAL4796431.1"/>
    </source>
</evidence>
<sequence length="399" mass="44225">MTTFGCAMWDRRDWFQQLFGFKEADYDETKKMLKVENDADKPGMLVLKSLANGSLGFRWSSAMPLLAREAGTFFRIGRFETPSLKELRSKVLEDEPKALVQRRLKVTNEIGDVALKHALPENRLATFQVASQFNCLEFVGPSVVPEDGITGYVMDRTQGPACSIACGPATAFRNFFVPMPSGQEGQRKGMQINNLEDFSAELQRLCQPEPSGPEGRPEGRLGAAPSFRVTSGYTQASHRELQKLNRSLSRLSNEDLEALRDTLRIGLHEEVQVTATAWGAKRLATEEQLVTQVFGSACSVAYNRDSSSEDWQPLATLILEASYEATLLAALKQAKKHAGQEGSKKVFLTCLGGGVFGNSMEWIVQAMDRAFQRLQDADLDVRIVTYAGSPGPELRCLER</sequence>
<dbReference type="PANTHER" id="PTHR35609:SF1">
    <property type="entry name" value="MACRO DOMAIN-CONTAINING PROTEIN"/>
    <property type="match status" value="1"/>
</dbReference>
<reference evidence="2 3" key="2">
    <citation type="submission" date="2024-05" db="EMBL/GenBank/DDBJ databases">
        <authorList>
            <person name="Chen Y."/>
            <person name="Shah S."/>
            <person name="Dougan E. K."/>
            <person name="Thang M."/>
            <person name="Chan C."/>
        </authorList>
    </citation>
    <scope>NUCLEOTIDE SEQUENCE [LARGE SCALE GENOMIC DNA]</scope>
</reference>
<dbReference type="EMBL" id="CAMXCT030004446">
    <property type="protein sequence ID" value="CAL4796431.1"/>
    <property type="molecule type" value="Genomic_DNA"/>
</dbReference>
<evidence type="ECO:0008006" key="4">
    <source>
        <dbReference type="Google" id="ProtNLM"/>
    </source>
</evidence>
<dbReference type="OrthoDB" id="5207264at2759"/>
<evidence type="ECO:0000313" key="3">
    <source>
        <dbReference type="Proteomes" id="UP001152797"/>
    </source>
</evidence>
<gene>
    <name evidence="1" type="ORF">C1SCF055_LOCUS34493</name>
</gene>
<dbReference type="Proteomes" id="UP001152797">
    <property type="component" value="Unassembled WGS sequence"/>
</dbReference>
<dbReference type="EMBL" id="CAMXCT020004446">
    <property type="protein sequence ID" value="CAL1162494.1"/>
    <property type="molecule type" value="Genomic_DNA"/>
</dbReference>
<dbReference type="EMBL" id="CAMXCT010004446">
    <property type="protein sequence ID" value="CAI4009119.1"/>
    <property type="molecule type" value="Genomic_DNA"/>
</dbReference>
<comment type="caution">
    <text evidence="1">The sequence shown here is derived from an EMBL/GenBank/DDBJ whole genome shotgun (WGS) entry which is preliminary data.</text>
</comment>
<accession>A0A9P1GG64</accession>
<dbReference type="PANTHER" id="PTHR35609">
    <property type="entry name" value="MACRO DOMAIN-CONTAINING PROTEIN"/>
    <property type="match status" value="1"/>
</dbReference>
<organism evidence="1">
    <name type="scientific">Cladocopium goreaui</name>
    <dbReference type="NCBI Taxonomy" id="2562237"/>
    <lineage>
        <taxon>Eukaryota</taxon>
        <taxon>Sar</taxon>
        <taxon>Alveolata</taxon>
        <taxon>Dinophyceae</taxon>
        <taxon>Suessiales</taxon>
        <taxon>Symbiodiniaceae</taxon>
        <taxon>Cladocopium</taxon>
    </lineage>
</organism>
<protein>
    <recommendedName>
        <fullName evidence="4">Macro domain-containing protein</fullName>
    </recommendedName>
</protein>
<reference evidence="1" key="1">
    <citation type="submission" date="2022-10" db="EMBL/GenBank/DDBJ databases">
        <authorList>
            <person name="Chen Y."/>
            <person name="Dougan E. K."/>
            <person name="Chan C."/>
            <person name="Rhodes N."/>
            <person name="Thang M."/>
        </authorList>
    </citation>
    <scope>NUCLEOTIDE SEQUENCE</scope>
</reference>
<name>A0A9P1GG64_9DINO</name>
<proteinExistence type="predicted"/>
<evidence type="ECO:0000313" key="1">
    <source>
        <dbReference type="EMBL" id="CAI4009119.1"/>
    </source>
</evidence>
<dbReference type="AlphaFoldDB" id="A0A9P1GG64"/>